<evidence type="ECO:0000313" key="1">
    <source>
        <dbReference type="EMBL" id="KAG0312275.1"/>
    </source>
</evidence>
<evidence type="ECO:0000313" key="2">
    <source>
        <dbReference type="Proteomes" id="UP000738325"/>
    </source>
</evidence>
<organism evidence="1 2">
    <name type="scientific">Dissophora globulifera</name>
    <dbReference type="NCBI Taxonomy" id="979702"/>
    <lineage>
        <taxon>Eukaryota</taxon>
        <taxon>Fungi</taxon>
        <taxon>Fungi incertae sedis</taxon>
        <taxon>Mucoromycota</taxon>
        <taxon>Mortierellomycotina</taxon>
        <taxon>Mortierellomycetes</taxon>
        <taxon>Mortierellales</taxon>
        <taxon>Mortierellaceae</taxon>
        <taxon>Dissophora</taxon>
    </lineage>
</organism>
<dbReference type="Proteomes" id="UP000738325">
    <property type="component" value="Unassembled WGS sequence"/>
</dbReference>
<proteinExistence type="predicted"/>
<keyword evidence="2" id="KW-1185">Reference proteome</keyword>
<dbReference type="OrthoDB" id="2386345at2759"/>
<reference evidence="1" key="1">
    <citation type="journal article" date="2020" name="Fungal Divers.">
        <title>Resolving the Mortierellaceae phylogeny through synthesis of multi-gene phylogenetics and phylogenomics.</title>
        <authorList>
            <person name="Vandepol N."/>
            <person name="Liber J."/>
            <person name="Desiro A."/>
            <person name="Na H."/>
            <person name="Kennedy M."/>
            <person name="Barry K."/>
            <person name="Grigoriev I.V."/>
            <person name="Miller A.N."/>
            <person name="O'Donnell K."/>
            <person name="Stajich J.E."/>
            <person name="Bonito G."/>
        </authorList>
    </citation>
    <scope>NUCLEOTIDE SEQUENCE</scope>
    <source>
        <strain evidence="1">REB-010B</strain>
    </source>
</reference>
<gene>
    <name evidence="1" type="ORF">BGZ99_009597</name>
</gene>
<dbReference type="PANTHER" id="PTHR13318">
    <property type="entry name" value="PARTNER OF PAIRED, ISOFORM B-RELATED"/>
    <property type="match status" value="1"/>
</dbReference>
<dbReference type="GO" id="GO:0019005">
    <property type="term" value="C:SCF ubiquitin ligase complex"/>
    <property type="evidence" value="ECO:0007669"/>
    <property type="project" value="TreeGrafter"/>
</dbReference>
<dbReference type="Gene3D" id="3.80.10.10">
    <property type="entry name" value="Ribonuclease Inhibitor"/>
    <property type="match status" value="1"/>
</dbReference>
<name>A0A9P6UN74_9FUNG</name>
<dbReference type="InterPro" id="IPR032675">
    <property type="entry name" value="LRR_dom_sf"/>
</dbReference>
<dbReference type="AlphaFoldDB" id="A0A9P6UN74"/>
<dbReference type="SUPFAM" id="SSF52047">
    <property type="entry name" value="RNI-like"/>
    <property type="match status" value="1"/>
</dbReference>
<protein>
    <submittedName>
        <fullName evidence="1">Uncharacterized protein</fullName>
    </submittedName>
</protein>
<dbReference type="GO" id="GO:0031146">
    <property type="term" value="P:SCF-dependent proteasomal ubiquitin-dependent protein catabolic process"/>
    <property type="evidence" value="ECO:0007669"/>
    <property type="project" value="TreeGrafter"/>
</dbReference>
<feature type="non-terminal residue" evidence="1">
    <location>
        <position position="1"/>
    </location>
</feature>
<accession>A0A9P6UN74</accession>
<comment type="caution">
    <text evidence="1">The sequence shown here is derived from an EMBL/GenBank/DDBJ whole genome shotgun (WGS) entry which is preliminary data.</text>
</comment>
<dbReference type="EMBL" id="JAAAIP010000827">
    <property type="protein sequence ID" value="KAG0312275.1"/>
    <property type="molecule type" value="Genomic_DNA"/>
</dbReference>
<sequence>GVRQFQHLVKTLMVQGHVSDEYAALSFPNLSALGLNSWGESNAAAIIVSHPSLVRIWLKNTDNYSCAAVWEAIADLPRLRDLDAMRLRVESDVVERFWDMCTRLESLHLAQNVIEDYGKLDQFVFPRIWKLELSNDRAHQAIKDLEIIRRCPSLKELTWSSTYQSNDGMREFTRLAAKGTWPELESLSFSGYGVTDNELHQVLGRMKRITTLNTGVFGPRCLLVLRTHFGTIRKLDLQECDEVTSAMLQEILSSCPALEELAGPRIRGVDVAQDPATLNDIQPATFGQLSRLTMLEYLYLNGTPPERPYNDDEDEDDNDQDYECNSLFGDVLLPFRESIDLRLGLGLEKLSSLRLLREFHFRGTTQMLDKEVVDWMLEHWAQLDDVRGCMNEAYDIHEELCERFRDHGIFCDYVD</sequence>